<dbReference type="SUPFAM" id="SSF49899">
    <property type="entry name" value="Concanavalin A-like lectins/glucanases"/>
    <property type="match status" value="2"/>
</dbReference>
<keyword evidence="4" id="KW-0597">Phosphoprotein</keyword>
<keyword evidence="10" id="KW-0654">Proteoglycan</keyword>
<feature type="repeat" description="CSPG" evidence="23">
    <location>
        <begin position="1117"/>
        <end position="1209"/>
    </location>
</feature>
<feature type="repeat" description="CSPG" evidence="23">
    <location>
        <begin position="527"/>
        <end position="622"/>
    </location>
</feature>
<evidence type="ECO:0000256" key="2">
    <source>
        <dbReference type="ARBA" id="ARBA00022473"/>
    </source>
</evidence>
<keyword evidence="12 25" id="KW-0472">Membrane</keyword>
<keyword evidence="14" id="KW-1015">Disulfide bond</keyword>
<evidence type="ECO:0000256" key="5">
    <source>
        <dbReference type="ARBA" id="ARBA00022657"/>
    </source>
</evidence>
<dbReference type="EMBL" id="AACZ04060370">
    <property type="status" value="NOT_ANNOTATED_CDS"/>
    <property type="molecule type" value="Genomic_DNA"/>
</dbReference>
<feature type="repeat" description="CSPG" evidence="23">
    <location>
        <begin position="2137"/>
        <end position="2246"/>
    </location>
</feature>
<evidence type="ECO:0000256" key="13">
    <source>
        <dbReference type="ARBA" id="ARBA00023148"/>
    </source>
</evidence>
<keyword evidence="8" id="KW-0677">Repeat</keyword>
<dbReference type="InterPro" id="IPR039005">
    <property type="entry name" value="CSPG_rpt"/>
</dbReference>
<dbReference type="GO" id="GO:0097178">
    <property type="term" value="P:ruffle assembly"/>
    <property type="evidence" value="ECO:0007669"/>
    <property type="project" value="Ensembl"/>
</dbReference>
<evidence type="ECO:0000256" key="8">
    <source>
        <dbReference type="ARBA" id="ARBA00022737"/>
    </source>
</evidence>
<feature type="repeat" description="CSPG" evidence="23">
    <location>
        <begin position="1803"/>
        <end position="1902"/>
    </location>
</feature>
<keyword evidence="5" id="KW-0037">Angiogenesis</keyword>
<protein>
    <recommendedName>
        <fullName evidence="20">Chondroitin sulfate proteoglycan 4</fullName>
    </recommendedName>
    <alternativeName>
        <fullName evidence="21">Chondroitin sulfate proteoglycan NG2</fullName>
    </alternativeName>
</protein>
<feature type="repeat" description="CSPG" evidence="23">
    <location>
        <begin position="761"/>
        <end position="863"/>
    </location>
</feature>
<feature type="repeat" description="CSPG" evidence="23">
    <location>
        <begin position="882"/>
        <end position="977"/>
    </location>
</feature>
<dbReference type="PROSITE" id="PS51854">
    <property type="entry name" value="CSPG"/>
    <property type="match status" value="15"/>
</dbReference>
<dbReference type="FunFam" id="2.60.120.200:FF:000158">
    <property type="entry name" value="Chondroitin sulfate proteoglycan 4"/>
    <property type="match status" value="1"/>
</dbReference>
<dbReference type="Pfam" id="PF02210">
    <property type="entry name" value="Laminin_G_2"/>
    <property type="match status" value="2"/>
</dbReference>
<evidence type="ECO:0000313" key="27">
    <source>
        <dbReference type="Ensembl" id="ENSPTRP00000067249.1"/>
    </source>
</evidence>
<feature type="region of interest" description="Disordered" evidence="24">
    <location>
        <begin position="2281"/>
        <end position="2305"/>
    </location>
</feature>
<dbReference type="GO" id="GO:0008347">
    <property type="term" value="P:glial cell migration"/>
    <property type="evidence" value="ECO:0007669"/>
    <property type="project" value="Ensembl"/>
</dbReference>
<keyword evidence="6 25" id="KW-0812">Transmembrane</keyword>
<dbReference type="GO" id="GO:0048771">
    <property type="term" value="P:tissue remodeling"/>
    <property type="evidence" value="ECO:0007669"/>
    <property type="project" value="UniProtKB-KW"/>
</dbReference>
<feature type="domain" description="Laminin G" evidence="26">
    <location>
        <begin position="128"/>
        <end position="291"/>
    </location>
</feature>
<evidence type="ECO:0000256" key="16">
    <source>
        <dbReference type="ARBA" id="ARBA00023224"/>
    </source>
</evidence>
<dbReference type="PANTHER" id="PTHR45739:SF13">
    <property type="entry name" value="CHONDROITIN SULFATE PROTEOGLYCAN 4"/>
    <property type="match status" value="1"/>
</dbReference>
<reference evidence="27" key="2">
    <citation type="submission" date="2025-08" db="UniProtKB">
        <authorList>
            <consortium name="Ensembl"/>
        </authorList>
    </citation>
    <scope>IDENTIFICATION</scope>
</reference>
<keyword evidence="17" id="KW-0966">Cell projection</keyword>
<dbReference type="PROSITE" id="PS50025">
    <property type="entry name" value="LAM_G_DOMAIN"/>
    <property type="match status" value="2"/>
</dbReference>
<evidence type="ECO:0000256" key="20">
    <source>
        <dbReference type="ARBA" id="ARBA00067457"/>
    </source>
</evidence>
<comment type="subcellular location">
    <subcellularLocation>
        <location evidence="18">Apical cell membrane</location>
        <topology evidence="18">Single-pass type I membrane protein</topology>
        <orientation evidence="18">Extracellular side</orientation>
    </subcellularLocation>
    <subcellularLocation>
        <location evidence="19">Cell projection</location>
        <location evidence="19">Lamellipodium membrane</location>
        <topology evidence="19">Single-pass type I membrane protein</topology>
        <orientation evidence="19">Extracellular side</orientation>
    </subcellularLocation>
    <subcellularLocation>
        <location evidence="1">Cell surface</location>
    </subcellularLocation>
</comment>
<evidence type="ECO:0000256" key="14">
    <source>
        <dbReference type="ARBA" id="ARBA00023157"/>
    </source>
</evidence>
<dbReference type="GO" id="GO:0005654">
    <property type="term" value="C:nucleoplasm"/>
    <property type="evidence" value="ECO:0007669"/>
    <property type="project" value="Ensembl"/>
</dbReference>
<feature type="repeat" description="CSPG" evidence="23">
    <location>
        <begin position="652"/>
        <end position="744"/>
    </location>
</feature>
<evidence type="ECO:0000256" key="1">
    <source>
        <dbReference type="ARBA" id="ARBA00004241"/>
    </source>
</evidence>
<feature type="repeat" description="CSPG" evidence="23">
    <location>
        <begin position="1225"/>
        <end position="1315"/>
    </location>
</feature>
<dbReference type="GO" id="GO:0016324">
    <property type="term" value="C:apical plasma membrane"/>
    <property type="evidence" value="ECO:0007669"/>
    <property type="project" value="UniProtKB-SubCell"/>
</dbReference>
<feature type="domain" description="Laminin G" evidence="26">
    <location>
        <begin position="301"/>
        <end position="479"/>
    </location>
</feature>
<evidence type="ECO:0000256" key="9">
    <source>
        <dbReference type="ARBA" id="ARBA00022782"/>
    </source>
</evidence>
<proteinExistence type="predicted"/>
<dbReference type="GO" id="GO:0048008">
    <property type="term" value="P:platelet-derived growth factor receptor signaling pathway"/>
    <property type="evidence" value="ECO:0007669"/>
    <property type="project" value="Ensembl"/>
</dbReference>
<dbReference type="InterPro" id="IPR051561">
    <property type="entry name" value="FRAS1_ECM"/>
</dbReference>
<dbReference type="CDD" id="cd00110">
    <property type="entry name" value="LamG"/>
    <property type="match status" value="2"/>
</dbReference>
<evidence type="ECO:0000256" key="6">
    <source>
        <dbReference type="ARBA" id="ARBA00022692"/>
    </source>
</evidence>
<evidence type="ECO:0000256" key="21">
    <source>
        <dbReference type="ARBA" id="ARBA00081849"/>
    </source>
</evidence>
<dbReference type="InParanoid" id="A0A2I3RRE3"/>
<reference evidence="27 28" key="1">
    <citation type="journal article" date="2005" name="Nature">
        <title>Initial sequence of the chimpanzee genome and comparison with the human genome.</title>
        <authorList>
            <consortium name="Chimpanzee sequencing and analysis consortium"/>
        </authorList>
    </citation>
    <scope>NUCLEOTIDE SEQUENCE [LARGE SCALE GENOMIC DNA]</scope>
</reference>
<evidence type="ECO:0000256" key="18">
    <source>
        <dbReference type="ARBA" id="ARBA00060364"/>
    </source>
</evidence>
<evidence type="ECO:0000256" key="3">
    <source>
        <dbReference type="ARBA" id="ARBA00022475"/>
    </source>
</evidence>
<feature type="transmembrane region" description="Helical" evidence="25">
    <location>
        <begin position="2324"/>
        <end position="2345"/>
    </location>
</feature>
<evidence type="ECO:0000256" key="4">
    <source>
        <dbReference type="ARBA" id="ARBA00022553"/>
    </source>
</evidence>
<evidence type="ECO:0000256" key="22">
    <source>
        <dbReference type="PROSITE-ProRule" id="PRU00122"/>
    </source>
</evidence>
<keyword evidence="15" id="KW-0325">Glycoprotein</keyword>
<dbReference type="FunFam" id="2.60.120.200:FF:000248">
    <property type="entry name" value="Chondroitin sulfate proteoglycan 4"/>
    <property type="match status" value="1"/>
</dbReference>
<dbReference type="InterPro" id="IPR001791">
    <property type="entry name" value="Laminin_G"/>
</dbReference>
<evidence type="ECO:0000256" key="10">
    <source>
        <dbReference type="ARBA" id="ARBA00022974"/>
    </source>
</evidence>
<dbReference type="GeneTree" id="ENSGT00940000154091"/>
<keyword evidence="28" id="KW-1185">Reference proteome</keyword>
<dbReference type="Proteomes" id="UP000002277">
    <property type="component" value="Chromosome 15"/>
</dbReference>
<comment type="caution">
    <text evidence="22">Lacks conserved residue(s) required for the propagation of feature annotation.</text>
</comment>
<dbReference type="PANTHER" id="PTHR45739">
    <property type="entry name" value="MATRIX PROTEIN, PUTATIVE-RELATED"/>
    <property type="match status" value="1"/>
</dbReference>
<organism evidence="27 28">
    <name type="scientific">Pan troglodytes</name>
    <name type="common">Chimpanzee</name>
    <dbReference type="NCBI Taxonomy" id="9598"/>
    <lineage>
        <taxon>Eukaryota</taxon>
        <taxon>Metazoa</taxon>
        <taxon>Chordata</taxon>
        <taxon>Craniata</taxon>
        <taxon>Vertebrata</taxon>
        <taxon>Euteleostomi</taxon>
        <taxon>Mammalia</taxon>
        <taxon>Eutheria</taxon>
        <taxon>Euarchontoglires</taxon>
        <taxon>Primates</taxon>
        <taxon>Haplorrhini</taxon>
        <taxon>Catarrhini</taxon>
        <taxon>Hominidae</taxon>
        <taxon>Pan</taxon>
    </lineage>
</organism>
<dbReference type="GO" id="GO:0031258">
    <property type="term" value="C:lamellipodium membrane"/>
    <property type="evidence" value="ECO:0007669"/>
    <property type="project" value="UniProtKB-SubCell"/>
</dbReference>
<dbReference type="GO" id="GO:0001726">
    <property type="term" value="C:ruffle"/>
    <property type="evidence" value="ECO:0007669"/>
    <property type="project" value="Ensembl"/>
</dbReference>
<dbReference type="GO" id="GO:0006929">
    <property type="term" value="P:substrate-dependent cell migration"/>
    <property type="evidence" value="ECO:0007669"/>
    <property type="project" value="Ensembl"/>
</dbReference>
<feature type="repeat" description="CSPG" evidence="23">
    <location>
        <begin position="1455"/>
        <end position="1548"/>
    </location>
</feature>
<dbReference type="GO" id="GO:0001525">
    <property type="term" value="P:angiogenesis"/>
    <property type="evidence" value="ECO:0007669"/>
    <property type="project" value="UniProtKB-KW"/>
</dbReference>
<evidence type="ECO:0000313" key="28">
    <source>
        <dbReference type="Proteomes" id="UP000002277"/>
    </source>
</evidence>
<evidence type="ECO:0000256" key="19">
    <source>
        <dbReference type="ARBA" id="ARBA00060501"/>
    </source>
</evidence>
<dbReference type="GO" id="GO:0009986">
    <property type="term" value="C:cell surface"/>
    <property type="evidence" value="ECO:0007669"/>
    <property type="project" value="UniProtKB-SubCell"/>
</dbReference>
<dbReference type="Gene3D" id="2.60.120.200">
    <property type="match status" value="2"/>
</dbReference>
<accession>A0A2I3RRE3</accession>
<dbReference type="FunCoup" id="A0A2I3RRE3">
    <property type="interactions" value="466"/>
</dbReference>
<feature type="repeat" description="CSPG" evidence="23">
    <location>
        <begin position="2040"/>
        <end position="2128"/>
    </location>
</feature>
<feature type="repeat" description="CSPG" evidence="23">
    <location>
        <begin position="1680"/>
        <end position="1778"/>
    </location>
</feature>
<evidence type="ECO:0000313" key="29">
    <source>
        <dbReference type="VGNC" id="VGNC:2479"/>
    </source>
</evidence>
<feature type="repeat" description="CSPG" evidence="23">
    <location>
        <begin position="997"/>
        <end position="1088"/>
    </location>
</feature>
<dbReference type="GO" id="GO:0015026">
    <property type="term" value="F:coreceptor activity"/>
    <property type="evidence" value="ECO:0007669"/>
    <property type="project" value="Ensembl"/>
</dbReference>
<keyword evidence="3" id="KW-1003">Cell membrane</keyword>
<keyword evidence="11 25" id="KW-1133">Transmembrane helix</keyword>
<name>A0A2I3RRE3_PANTR</name>
<feature type="repeat" description="CSPG" evidence="23">
    <location>
        <begin position="1337"/>
        <end position="1436"/>
    </location>
</feature>
<evidence type="ECO:0000256" key="24">
    <source>
        <dbReference type="SAM" id="MobiDB-lite"/>
    </source>
</evidence>
<keyword evidence="16" id="KW-0807">Transducer</keyword>
<dbReference type="GO" id="GO:0035556">
    <property type="term" value="P:intracellular signal transduction"/>
    <property type="evidence" value="ECO:0007669"/>
    <property type="project" value="Ensembl"/>
</dbReference>
<keyword evidence="13" id="KW-0797">Tissue remodeling</keyword>
<sequence length="2421" mass="260770">MTQPGCGAAPRQPGTWREWGTQGSIAREWGINVFADKAPRGNNGAGSDCSSGTVNSSPAGSNSKACAFWCQDQEDAGTRAVLRGSTIQQNHEGAPAWTPFCNPPVPLCGTSPPPGKSLSLDHSSLSHTASFFGENHLEVPVATALTDIDLQLQFSTSQPEALLLLAAGPADHLLLQLYSGRLQVRLVLGQEELRLQTPAETLLSDSIPHTVVLTVVEGWATLSVDGFLNASSAVPGAPLEVPYGLFVGGTGTLGLPYLRGTSRPLRGCLHAATLNGRSLLRPLTPDVHEGCAEEFSASDDVALGFSGPHSLAAFPAWGTQDEGTLEFTLTTQSQQAPLAFQAGGRRGDFIYVDIFEGHLRAVVEKGQGTVLLHNSVPVADGQPHEVSVHINAHRLEISVDQYPTHTSNRGVLSYLEPQGSLLLGGLDAEASRHLQEHRLGLTPEATNASLLGCMEDLSVNGQRRGLREALLTRNMAAGCRLEEEEYEDDAYGHYEAFSTLAPEAWPAMELPEPCVPEPGLPAVFANFTQLLTISPLVVAEGGTAWLEWRHVQPTLDLMEAELRKSQVLFSVTRGARHGELELDIPGAQARKMFTLLDVVNRKARFIHDGSEDTSDQLVLEVSVTARVSMPSCLRRGQTYLLPIQVNPVNDPPHIIFPHGSLMVILEHTQKPLGPEVFQAYDPDSACEGLTFQVLGTSSGLPVERRDQPGEPATEFSCRELEAGSLVYVHRGGPAQDLTFRVSDGLQASPPATLKVVAIRPAIQIHRSTGLRLAQGSAMPILPANLSVETNAVGQDVSVLFRVTGALQFGELQKQGAGGVEGAEWWATQAFHQRDVEQGRVRYLSTDPQHHAYDTVENLALEVQVGQEILSNLSFPVTIQRATVWMLRLEPLHTQNTQQEALTTAHLEATLEEAGPSPPTFHYEVVQAPRKGNLQLQGTRLSDGQGFTQDDIQAGRVTYGATARASEAVEDTFHFRVTAPPYFSPLYTFPIHIGGDPDAPVLTNVLLVVPEGGEGVLSADHLFVKSLNSASYLYEVMERPRHGRLAWRGTQDKTTVVTSFTNEDLLRGRLVYQHDDSETTEDDIPFVATRQGESSGDMAWEEVRGVFRVAIQPVNDHAPVQTISRIFHVARGGRRLLTTDDVAFSDADSGFADAQLVLTRKDLLFGSIVAVDEPTRPIYRFTQEDLRNRRVLFVHSGADRGWIQLQVSDGQHQATALLEVQASEPYLRVANGSSLVVPQGGQGTIDTAVLHLDTNLDIRSGDEVHYHVTAGPRWGQLLRAGQPATAFSQQDLLDGAVLYSHNGSLSPRDTLAFSVEAGPVHTDATLQVTIALEGPLAPLKLVRHKKIYVFQGEAAEIRRDQLEAAQEAVPPADIVFSVKSPPSAGYLVMVSRGALADEPPSLDPLQSFSQEAVDMGRVLYLHSRPEAWSDAFSLDVASGLGAPLEGVLVELEVLPAAIPLETQNFSVPEGGSLTLAPPLLRVSGPYFPTLLGLSLQVLEPPQHGALQKEDGPQARTLSAFSWREVEEQLIRYVHDGSETLTDSFVLMATASKMDRQSHPVAFTVTVLPVNDQPPILTTNTGLQMWEGATAPIPAEALRSTDGDSGSEDLVYTIEQPSNGRVVLRGAPGTEVRSFTQAQLDGRLVLFSHRGSLDGGFRFRLSDGEHTSSGHFFRVTAQKQVLLSLEGSRTLTVCPGSVQPLSSQTLRASSSAGTDPQLLLYRVVRGPQLGRLFHAQQDSTGEALVNFTQAEVYAGNILYEHEMPPEPFWEAHDTLELQLSSPPARDVAATLAVAVSFEAACPQRPSHLWKNKGLWVPEGQRARITVAALDASNLLASVPSPQRSEHDVLFQVTQFPSRGQLLVSEEPLHAGQPHFLQSQLAAGQLVYAHGGGGTQQDGFHFRAHLQGPAGASVAGPQTSEAFAITVRDVNERPPQPQASVPLRLTRGSRAPISRAQLSVVDPDSAPGEIEYEVQRAPHNGFLSLVGGGLGPVTRFTQADVDSGRLAFVANGSSVAGIFQLSMSDGASPPLPMSLAVDILPSAIEVQLRAPLEVPQALGRSSLSQQQLRVVSDREEPEAAYRLIQGPQYGHLLVGGRPASAFSQLQIDQGEVVFAFTNFSSSHDHFRVLALARGVNASAVVNVTVRALLHVWAGGPWPQGATLRLDPTVLDAGELANRTGSVPRFRLLEGPRHGRVVRVPRARTEPGGSQLVEQFTQQDLEDGRLGLEVGRPEGRAPGPAGDSLTLELWAQGVPPAVASLDFATEPYNAARPYSVALLSVPEAARTEAGKPESSTPTGEPGPMASSPEPAVAKGGFLSFLEANMFSVIIPMCLVLLLLALILPLLFYLRKRNKTGKHDVQVLTAKPRNGLAGDTETFRKVEPGQAIPLTAVPGQGSPPGGQPDPELLQFCRTANPALKNGQYWV</sequence>
<evidence type="ECO:0000256" key="12">
    <source>
        <dbReference type="ARBA" id="ARBA00023136"/>
    </source>
</evidence>
<reference evidence="27" key="3">
    <citation type="submission" date="2025-09" db="UniProtKB">
        <authorList>
            <consortium name="Ensembl"/>
        </authorList>
    </citation>
    <scope>IDENTIFICATION</scope>
</reference>
<dbReference type="InterPro" id="IPR013320">
    <property type="entry name" value="ConA-like_dom_sf"/>
</dbReference>
<keyword evidence="2" id="KW-0217">Developmental protein</keyword>
<dbReference type="VGNC" id="VGNC:2479">
    <property type="gene designation" value="CSPG4"/>
</dbReference>
<dbReference type="GO" id="GO:0043410">
    <property type="term" value="P:positive regulation of MAPK cascade"/>
    <property type="evidence" value="ECO:0007669"/>
    <property type="project" value="Ensembl"/>
</dbReference>
<dbReference type="Bgee" id="ENSPTRG00000007305">
    <property type="expression patterns" value="Expressed in colon and 19 other cell types or tissues"/>
</dbReference>
<evidence type="ECO:0000259" key="26">
    <source>
        <dbReference type="PROSITE" id="PS50025"/>
    </source>
</evidence>
<evidence type="ECO:0000256" key="11">
    <source>
        <dbReference type="ARBA" id="ARBA00022989"/>
    </source>
</evidence>
<keyword evidence="7" id="KW-0732">Signal</keyword>
<evidence type="ECO:0000256" key="17">
    <source>
        <dbReference type="ARBA" id="ARBA00023273"/>
    </source>
</evidence>
<gene>
    <name evidence="27 29" type="primary">CSPG4</name>
</gene>
<evidence type="ECO:0000256" key="25">
    <source>
        <dbReference type="SAM" id="Phobius"/>
    </source>
</evidence>
<feature type="repeat" description="CSPG" evidence="23">
    <location>
        <begin position="1931"/>
        <end position="2023"/>
    </location>
</feature>
<dbReference type="GO" id="GO:0019901">
    <property type="term" value="F:protein kinase binding"/>
    <property type="evidence" value="ECO:0007669"/>
    <property type="project" value="Ensembl"/>
</dbReference>
<dbReference type="Pfam" id="PF16184">
    <property type="entry name" value="Cadherin_3"/>
    <property type="match status" value="12"/>
</dbReference>
<feature type="repeat" description="CSPG" evidence="23">
    <location>
        <begin position="1572"/>
        <end position="1662"/>
    </location>
</feature>
<evidence type="ECO:0000256" key="7">
    <source>
        <dbReference type="ARBA" id="ARBA00022729"/>
    </source>
</evidence>
<dbReference type="SMART" id="SM00282">
    <property type="entry name" value="LamG"/>
    <property type="match status" value="2"/>
</dbReference>
<dbReference type="Ensembl" id="ENSPTRT00000109710.1">
    <property type="protein sequence ID" value="ENSPTRP00000067249.1"/>
    <property type="gene ID" value="ENSPTRG00000007305.5"/>
</dbReference>
<evidence type="ECO:0000256" key="15">
    <source>
        <dbReference type="ARBA" id="ARBA00023180"/>
    </source>
</evidence>
<keyword evidence="9" id="KW-0221">Differentiation</keyword>
<evidence type="ECO:0000256" key="23">
    <source>
        <dbReference type="PROSITE-ProRule" id="PRU01201"/>
    </source>
</evidence>